<sequence length="381" mass="40629">MKAKFVLVLAITVMAFAGPGSDLAVTVPEGQSEATDAIGSPQGIVPSQGPTDFTYTVEWAFDCNNNYCVGITPVQDTLIWVSSGGHASTSEPNWIFIFDAASHALLDSFQEYTTTAWGYRDMCYDPTEDAVYAGYESNKFDKINATTHAKIATYTVTGSPTPSVVRALGFDGDSLYSGNFATSPICEFSKTGTNSHQVAPIPPYAVYGLAVDLSAGKAYATTADYSYKIIEYSYPGWTVLDSAHIPEIKIFGGCEMWRNDTFLLILGQCTRDSVFCFRLVAGAAKDVGVDAIVAPASGMNQGAVAPQAQIRNFGSSAQSNIPVYCRIDSAGTVVYDHNLTYPGPLAPGTVDTVTFTPDWNTGPAGNTYDITMFTALSGDAN</sequence>
<evidence type="ECO:0000313" key="3">
    <source>
        <dbReference type="Proteomes" id="UP000215559"/>
    </source>
</evidence>
<name>A0A235BYZ3_UNCW3</name>
<proteinExistence type="predicted"/>
<feature type="signal peptide" evidence="1">
    <location>
        <begin position="1"/>
        <end position="17"/>
    </location>
</feature>
<evidence type="ECO:0000256" key="1">
    <source>
        <dbReference type="SAM" id="SignalP"/>
    </source>
</evidence>
<feature type="chain" id="PRO_5012308360" description="CARDB domain-containing protein" evidence="1">
    <location>
        <begin position="18"/>
        <end position="381"/>
    </location>
</feature>
<feature type="non-terminal residue" evidence="2">
    <location>
        <position position="381"/>
    </location>
</feature>
<protein>
    <recommendedName>
        <fullName evidence="4">CARDB domain-containing protein</fullName>
    </recommendedName>
</protein>
<organism evidence="2 3">
    <name type="scientific">candidate division WOR-3 bacterium JGI_Cruoil_03_51_56</name>
    <dbReference type="NCBI Taxonomy" id="1973747"/>
    <lineage>
        <taxon>Bacteria</taxon>
        <taxon>Bacteria division WOR-3</taxon>
    </lineage>
</organism>
<dbReference type="AlphaFoldDB" id="A0A235BYZ3"/>
<dbReference type="InterPro" id="IPR013783">
    <property type="entry name" value="Ig-like_fold"/>
</dbReference>
<dbReference type="SUPFAM" id="SSF63825">
    <property type="entry name" value="YWTD domain"/>
    <property type="match status" value="1"/>
</dbReference>
<gene>
    <name evidence="2" type="ORF">CH330_01155</name>
</gene>
<dbReference type="EMBL" id="NOZP01000028">
    <property type="protein sequence ID" value="OYD17007.1"/>
    <property type="molecule type" value="Genomic_DNA"/>
</dbReference>
<dbReference type="Gene3D" id="2.60.40.10">
    <property type="entry name" value="Immunoglobulins"/>
    <property type="match status" value="1"/>
</dbReference>
<comment type="caution">
    <text evidence="2">The sequence shown here is derived from an EMBL/GenBank/DDBJ whole genome shotgun (WGS) entry which is preliminary data.</text>
</comment>
<keyword evidence="1" id="KW-0732">Signal</keyword>
<accession>A0A235BYZ3</accession>
<evidence type="ECO:0008006" key="4">
    <source>
        <dbReference type="Google" id="ProtNLM"/>
    </source>
</evidence>
<evidence type="ECO:0000313" key="2">
    <source>
        <dbReference type="EMBL" id="OYD17007.1"/>
    </source>
</evidence>
<reference evidence="2 3" key="1">
    <citation type="submission" date="2017-07" db="EMBL/GenBank/DDBJ databases">
        <title>Recovery of genomes from metagenomes via a dereplication, aggregation, and scoring strategy.</title>
        <authorList>
            <person name="Sieber C.M."/>
            <person name="Probst A.J."/>
            <person name="Sharrar A."/>
            <person name="Thomas B.C."/>
            <person name="Hess M."/>
            <person name="Tringe S.G."/>
            <person name="Banfield J.F."/>
        </authorList>
    </citation>
    <scope>NUCLEOTIDE SEQUENCE [LARGE SCALE GENOMIC DNA]</scope>
    <source>
        <strain evidence="2">JGI_Cruoil_03_51_56</strain>
    </source>
</reference>
<dbReference type="Proteomes" id="UP000215559">
    <property type="component" value="Unassembled WGS sequence"/>
</dbReference>